<dbReference type="OrthoDB" id="73680at2759"/>
<dbReference type="Gene3D" id="2.30.30.40">
    <property type="entry name" value="SH3 Domains"/>
    <property type="match status" value="2"/>
</dbReference>
<dbReference type="SMART" id="SM00326">
    <property type="entry name" value="SH3"/>
    <property type="match status" value="2"/>
</dbReference>
<organism evidence="6 7">
    <name type="scientific">Steinernema carpocapsae</name>
    <name type="common">Entomopathogenic nematode</name>
    <dbReference type="NCBI Taxonomy" id="34508"/>
    <lineage>
        <taxon>Eukaryota</taxon>
        <taxon>Metazoa</taxon>
        <taxon>Ecdysozoa</taxon>
        <taxon>Nematoda</taxon>
        <taxon>Chromadorea</taxon>
        <taxon>Rhabditida</taxon>
        <taxon>Tylenchina</taxon>
        <taxon>Panagrolaimomorpha</taxon>
        <taxon>Strongyloidoidea</taxon>
        <taxon>Steinernematidae</taxon>
        <taxon>Steinernema</taxon>
    </lineage>
</organism>
<comment type="caution">
    <text evidence="6">The sequence shown here is derived from an EMBL/GenBank/DDBJ whole genome shotgun (WGS) entry which is preliminary data.</text>
</comment>
<feature type="region of interest" description="Disordered" evidence="3">
    <location>
        <begin position="953"/>
        <end position="988"/>
    </location>
</feature>
<proteinExistence type="predicted"/>
<feature type="domain" description="PDZ" evidence="5">
    <location>
        <begin position="9"/>
        <end position="79"/>
    </location>
</feature>
<dbReference type="InterPro" id="IPR050670">
    <property type="entry name" value="STAM"/>
</dbReference>
<evidence type="ECO:0008006" key="8">
    <source>
        <dbReference type="Google" id="ProtNLM"/>
    </source>
</evidence>
<dbReference type="InterPro" id="IPR001452">
    <property type="entry name" value="SH3_domain"/>
</dbReference>
<dbReference type="Proteomes" id="UP000298663">
    <property type="component" value="Chromosome X"/>
</dbReference>
<dbReference type="PANTHER" id="PTHR45929">
    <property type="entry name" value="JAK PATHWAY SIGNAL TRANSDUCTION ADAPTOR MOLECULE"/>
    <property type="match status" value="1"/>
</dbReference>
<dbReference type="Pfam" id="PF00018">
    <property type="entry name" value="SH3_1"/>
    <property type="match status" value="1"/>
</dbReference>
<evidence type="ECO:0000313" key="6">
    <source>
        <dbReference type="EMBL" id="TMS39395.1"/>
    </source>
</evidence>
<dbReference type="PANTHER" id="PTHR45929:SF3">
    <property type="entry name" value="JAK PATHWAY SIGNAL TRANSDUCTION ADAPTOR MOLECULE"/>
    <property type="match status" value="1"/>
</dbReference>
<dbReference type="PRINTS" id="PR00452">
    <property type="entry name" value="SH3DOMAIN"/>
</dbReference>
<feature type="domain" description="SH3" evidence="4">
    <location>
        <begin position="829"/>
        <end position="888"/>
    </location>
</feature>
<accession>A0A4U8V209</accession>
<evidence type="ECO:0000256" key="2">
    <source>
        <dbReference type="PROSITE-ProRule" id="PRU00192"/>
    </source>
</evidence>
<reference evidence="6 7" key="1">
    <citation type="journal article" date="2015" name="Genome Biol.">
        <title>Comparative genomics of Steinernema reveals deeply conserved gene regulatory networks.</title>
        <authorList>
            <person name="Dillman A.R."/>
            <person name="Macchietto M."/>
            <person name="Porter C.F."/>
            <person name="Rogers A."/>
            <person name="Williams B."/>
            <person name="Antoshechkin I."/>
            <person name="Lee M.M."/>
            <person name="Goodwin Z."/>
            <person name="Lu X."/>
            <person name="Lewis E.E."/>
            <person name="Goodrich-Blair H."/>
            <person name="Stock S.P."/>
            <person name="Adams B.J."/>
            <person name="Sternberg P.W."/>
            <person name="Mortazavi A."/>
        </authorList>
    </citation>
    <scope>NUCLEOTIDE SEQUENCE [LARGE SCALE GENOMIC DNA]</scope>
    <source>
        <strain evidence="6 7">ALL</strain>
    </source>
</reference>
<dbReference type="InterPro" id="IPR036028">
    <property type="entry name" value="SH3-like_dom_sf"/>
</dbReference>
<gene>
    <name evidence="6" type="ORF">L596_005926</name>
</gene>
<feature type="domain" description="SH3" evidence="4">
    <location>
        <begin position="889"/>
        <end position="949"/>
    </location>
</feature>
<feature type="region of interest" description="Disordered" evidence="3">
    <location>
        <begin position="205"/>
        <end position="224"/>
    </location>
</feature>
<dbReference type="AlphaFoldDB" id="A0A4U8V209"/>
<feature type="region of interest" description="Disordered" evidence="3">
    <location>
        <begin position="441"/>
        <end position="469"/>
    </location>
</feature>
<dbReference type="EMBL" id="CM016762">
    <property type="protein sequence ID" value="TMS39395.1"/>
    <property type="molecule type" value="Genomic_DNA"/>
</dbReference>
<dbReference type="InterPro" id="IPR041489">
    <property type="entry name" value="PDZ_6"/>
</dbReference>
<keyword evidence="7" id="KW-1185">Reference proteome</keyword>
<dbReference type="Pfam" id="PF14604">
    <property type="entry name" value="SH3_9"/>
    <property type="match status" value="1"/>
</dbReference>
<protein>
    <recommendedName>
        <fullName evidence="8">SH3 domain-containing protein</fullName>
    </recommendedName>
</protein>
<feature type="region of interest" description="Disordered" evidence="3">
    <location>
        <begin position="263"/>
        <end position="285"/>
    </location>
</feature>
<reference evidence="6 7" key="2">
    <citation type="journal article" date="2019" name="G3 (Bethesda)">
        <title>Hybrid Assembly of the Genome of the Entomopathogenic Nematode Steinernema carpocapsae Identifies the X-Chromosome.</title>
        <authorList>
            <person name="Serra L."/>
            <person name="Macchietto M."/>
            <person name="Macias-Munoz A."/>
            <person name="McGill C.J."/>
            <person name="Rodriguez I.M."/>
            <person name="Rodriguez B."/>
            <person name="Murad R."/>
            <person name="Mortazavi A."/>
        </authorList>
    </citation>
    <scope>NUCLEOTIDE SEQUENCE [LARGE SCALE GENOMIC DNA]</scope>
    <source>
        <strain evidence="6 7">ALL</strain>
    </source>
</reference>
<dbReference type="Gene3D" id="2.30.42.10">
    <property type="match status" value="1"/>
</dbReference>
<dbReference type="SMART" id="SM00228">
    <property type="entry name" value="PDZ"/>
    <property type="match status" value="1"/>
</dbReference>
<evidence type="ECO:0000313" key="7">
    <source>
        <dbReference type="Proteomes" id="UP000298663"/>
    </source>
</evidence>
<dbReference type="GO" id="GO:0016192">
    <property type="term" value="P:vesicle-mediated transport"/>
    <property type="evidence" value="ECO:0007669"/>
    <property type="project" value="UniProtKB-ARBA"/>
</dbReference>
<name>A0A4U8V209_STECR</name>
<evidence type="ECO:0000259" key="4">
    <source>
        <dbReference type="PROSITE" id="PS50002"/>
    </source>
</evidence>
<dbReference type="SUPFAM" id="SSF50044">
    <property type="entry name" value="SH3-domain"/>
    <property type="match status" value="2"/>
</dbReference>
<dbReference type="FunFam" id="2.30.30.40:FF:000072">
    <property type="entry name" value="Unconventional Myosin IB"/>
    <property type="match status" value="1"/>
</dbReference>
<keyword evidence="1 2" id="KW-0728">SH3 domain</keyword>
<dbReference type="EMBL" id="AZBU02000001">
    <property type="protein sequence ID" value="TMS39395.1"/>
    <property type="molecule type" value="Genomic_DNA"/>
</dbReference>
<dbReference type="PROSITE" id="PS50106">
    <property type="entry name" value="PDZ"/>
    <property type="match status" value="1"/>
</dbReference>
<dbReference type="InterPro" id="IPR001478">
    <property type="entry name" value="PDZ"/>
</dbReference>
<dbReference type="PROSITE" id="PS50002">
    <property type="entry name" value="SH3"/>
    <property type="match status" value="2"/>
</dbReference>
<dbReference type="SUPFAM" id="SSF50156">
    <property type="entry name" value="PDZ domain-like"/>
    <property type="match status" value="1"/>
</dbReference>
<dbReference type="InterPro" id="IPR036034">
    <property type="entry name" value="PDZ_sf"/>
</dbReference>
<sequence length="1035" mass="115278">MLSVCLVGGPPWGFRLAQAEGHSPHVSVVLPDGRADVEGLRVGDVVEAINGEECRDSVEAYKKLRATSGLLRLRLKRNAQTCTPCLSTVQSPLTVASAPATSNGFHYHRQEFTKSPIFSSLNRPYTGGSRGSALEKRKFFEDIASRQLAPKQPKIRLFADVETCDQTTDISGYDSVGGDFAGPLLSTTTAGSYSERLTPLSSVDTTHDDDWSVQWPSSPTKRMSPEDDLLRLGLLPSLVQLSSPPVVVGVTSAAPAPLESQEMISVAPPPPPPPPPQQQARMPSATPQWKMKTTDVPTGGAEGSVEIPDRQSVAQLRDQIATKLEVKTPSGARPMTAVVHNQPPSGIMQRTCITPVPFERAVLSNGVHSATSDEFSRGGYELEKEPSPLSYNNHSATLSRSNSRVFSPVMHHASLMTPNDKPTKGVAGLVQPESMVHVFSTDQGGKSVREESWTTTSPSPWGGGQTTHTHHHYVEDVDSEPPPLTNGNSQLPNGFISSLARWDTPFTEQSPWYREMFKRIHSAQDPGFSQMRLTGREPSPGPFTHGPRPWTPQETNGTHSSSVSYSDNSRRSKSVGRMEQVVPIRRDDSEIVDRWTEQKRQLMTPTPRTNGYASAPHFHLPSYRFVHEDSRPIWCEANHCMRCGLSRPGCSSDWFHCESAYSSAVFDEKSARERAIRLRLLENVKRRQIELRLADTANELQVEIDRLGKFASISSPQLSNCSTDDITNCRDTNCQLDPQPSTSAYSRDAESFALNREIAELKRQTHDDMLKKQKFEKLNDELNDQKNRRHGYIPNATPALQNNFDRFEGLINEYDRSATPSSRRSATAQPVQTCTALYRFDGMSARELSFNRGDVIRVHRQVDGNWIEGERNGQSGIFPSNYVQMEDPVTGDSVKALFPFYARNRNELSLKKGELIHKLRDVDANWMEGKNQKGEIGIFPKCYVEECQENGYDSAHHERPIPDRPKTPKFTHFYRREDPPTSSLEEQGTRRADLLRRWVLRDAPCVLCEKEFGVAFSVATTPTDKQLKGSGCELS</sequence>
<dbReference type="Pfam" id="PF17820">
    <property type="entry name" value="PDZ_6"/>
    <property type="match status" value="1"/>
</dbReference>
<evidence type="ECO:0000259" key="5">
    <source>
        <dbReference type="PROSITE" id="PS50106"/>
    </source>
</evidence>
<evidence type="ECO:0000256" key="3">
    <source>
        <dbReference type="SAM" id="MobiDB-lite"/>
    </source>
</evidence>
<dbReference type="CDD" id="cd11781">
    <property type="entry name" value="SH3_Sorbs_1"/>
    <property type="match status" value="1"/>
</dbReference>
<evidence type="ECO:0000256" key="1">
    <source>
        <dbReference type="ARBA" id="ARBA00022443"/>
    </source>
</evidence>
<feature type="compositionally biased region" description="Pro residues" evidence="3">
    <location>
        <begin position="267"/>
        <end position="277"/>
    </location>
</feature>
<feature type="compositionally biased region" description="Basic and acidic residues" evidence="3">
    <location>
        <begin position="954"/>
        <end position="966"/>
    </location>
</feature>
<feature type="region of interest" description="Disordered" evidence="3">
    <location>
        <begin position="524"/>
        <end position="577"/>
    </location>
</feature>